<reference evidence="5" key="1">
    <citation type="journal article" date="2019" name="Int. J. Syst. Evol. Microbiol.">
        <title>The Global Catalogue of Microorganisms (GCM) 10K type strain sequencing project: providing services to taxonomists for standard genome sequencing and annotation.</title>
        <authorList>
            <consortium name="The Broad Institute Genomics Platform"/>
            <consortium name="The Broad Institute Genome Sequencing Center for Infectious Disease"/>
            <person name="Wu L."/>
            <person name="Ma J."/>
        </authorList>
    </citation>
    <scope>NUCLEOTIDE SEQUENCE [LARGE SCALE GENOMIC DNA]</scope>
    <source>
        <strain evidence="5">JCM 3175</strain>
    </source>
</reference>
<dbReference type="PANTHER" id="PTHR35526">
    <property type="entry name" value="ANTI-SIGMA-F FACTOR RSBW-RELATED"/>
    <property type="match status" value="1"/>
</dbReference>
<dbReference type="Pfam" id="PF13581">
    <property type="entry name" value="HATPase_c_2"/>
    <property type="match status" value="1"/>
</dbReference>
<evidence type="ECO:0000313" key="5">
    <source>
        <dbReference type="Proteomes" id="UP001500307"/>
    </source>
</evidence>
<gene>
    <name evidence="4" type="ORF">GCM10023176_24380</name>
</gene>
<accession>A0ABP8SGQ2</accession>
<evidence type="ECO:0000259" key="3">
    <source>
        <dbReference type="Pfam" id="PF13581"/>
    </source>
</evidence>
<dbReference type="RefSeq" id="WP_346119045.1">
    <property type="nucleotide sequence ID" value="NZ_BAABGU010000011.1"/>
</dbReference>
<dbReference type="PANTHER" id="PTHR35526:SF3">
    <property type="entry name" value="ANTI-SIGMA-F FACTOR RSBW"/>
    <property type="match status" value="1"/>
</dbReference>
<organism evidence="4 5">
    <name type="scientific">Micromonospora coerulea</name>
    <dbReference type="NCBI Taxonomy" id="47856"/>
    <lineage>
        <taxon>Bacteria</taxon>
        <taxon>Bacillati</taxon>
        <taxon>Actinomycetota</taxon>
        <taxon>Actinomycetes</taxon>
        <taxon>Micromonosporales</taxon>
        <taxon>Micromonosporaceae</taxon>
        <taxon>Micromonospora</taxon>
    </lineage>
</organism>
<evidence type="ECO:0000256" key="2">
    <source>
        <dbReference type="SAM" id="MobiDB-lite"/>
    </source>
</evidence>
<keyword evidence="1" id="KW-0723">Serine/threonine-protein kinase</keyword>
<proteinExistence type="predicted"/>
<dbReference type="SUPFAM" id="SSF55874">
    <property type="entry name" value="ATPase domain of HSP90 chaperone/DNA topoisomerase II/histidine kinase"/>
    <property type="match status" value="1"/>
</dbReference>
<dbReference type="InterPro" id="IPR003594">
    <property type="entry name" value="HATPase_dom"/>
</dbReference>
<name>A0ABP8SGQ2_9ACTN</name>
<dbReference type="InterPro" id="IPR036890">
    <property type="entry name" value="HATPase_C_sf"/>
</dbReference>
<dbReference type="Gene3D" id="3.30.565.10">
    <property type="entry name" value="Histidine kinase-like ATPase, C-terminal domain"/>
    <property type="match status" value="1"/>
</dbReference>
<feature type="region of interest" description="Disordered" evidence="2">
    <location>
        <begin position="1"/>
        <end position="20"/>
    </location>
</feature>
<keyword evidence="1" id="KW-0418">Kinase</keyword>
<sequence>MAVDRPGATAEPDPPAPSTTPEIIAYAEPTDLRAVRAFVCSRALARGLPTHRVELLALAVSELATNTLQHCTGGGWVRLWAETGRLVCEVVDQGPVRALGRSMPAADAVRGRGLAIVERICDEVSVSGGPSGTVVRIRLAL</sequence>
<comment type="caution">
    <text evidence="4">The sequence shown here is derived from an EMBL/GenBank/DDBJ whole genome shotgun (WGS) entry which is preliminary data.</text>
</comment>
<dbReference type="CDD" id="cd16936">
    <property type="entry name" value="HATPase_RsbW-like"/>
    <property type="match status" value="1"/>
</dbReference>
<evidence type="ECO:0000256" key="1">
    <source>
        <dbReference type="ARBA" id="ARBA00022527"/>
    </source>
</evidence>
<feature type="domain" description="Histidine kinase/HSP90-like ATPase" evidence="3">
    <location>
        <begin position="27"/>
        <end position="138"/>
    </location>
</feature>
<dbReference type="Proteomes" id="UP001500307">
    <property type="component" value="Unassembled WGS sequence"/>
</dbReference>
<keyword evidence="5" id="KW-1185">Reference proteome</keyword>
<dbReference type="EMBL" id="BAABGU010000011">
    <property type="protein sequence ID" value="GAA4568931.1"/>
    <property type="molecule type" value="Genomic_DNA"/>
</dbReference>
<keyword evidence="1" id="KW-0808">Transferase</keyword>
<dbReference type="InterPro" id="IPR050267">
    <property type="entry name" value="Anti-sigma-factor_SerPK"/>
</dbReference>
<protein>
    <recommendedName>
        <fullName evidence="3">Histidine kinase/HSP90-like ATPase domain-containing protein</fullName>
    </recommendedName>
</protein>
<evidence type="ECO:0000313" key="4">
    <source>
        <dbReference type="EMBL" id="GAA4568931.1"/>
    </source>
</evidence>